<feature type="region of interest" description="Disordered" evidence="1">
    <location>
        <begin position="32"/>
        <end position="89"/>
    </location>
</feature>
<evidence type="ECO:0000313" key="3">
    <source>
        <dbReference type="EMBL" id="KAJ1181552.1"/>
    </source>
</evidence>
<comment type="caution">
    <text evidence="3">The sequence shown here is derived from an EMBL/GenBank/DDBJ whole genome shotgun (WGS) entry which is preliminary data.</text>
</comment>
<name>A0AAV7TXY8_PLEWA</name>
<gene>
    <name evidence="3" type="ORF">NDU88_006758</name>
</gene>
<feature type="chain" id="PRO_5043440211" description="Secreted protein" evidence="2">
    <location>
        <begin position="25"/>
        <end position="120"/>
    </location>
</feature>
<evidence type="ECO:0000313" key="4">
    <source>
        <dbReference type="Proteomes" id="UP001066276"/>
    </source>
</evidence>
<evidence type="ECO:0000256" key="1">
    <source>
        <dbReference type="SAM" id="MobiDB-lite"/>
    </source>
</evidence>
<feature type="signal peptide" evidence="2">
    <location>
        <begin position="1"/>
        <end position="24"/>
    </location>
</feature>
<proteinExistence type="predicted"/>
<sequence length="120" mass="13144">MSARPGLDHPVGVLFLLIPRACSARKNQAQRRCYGPAGDTSTTRPHPSFPGKALLPQTRLQGPVGLTYGTRSRSAAHPSAQRGHHDLGSRRRACAEQEKQQIFVGLRGELFTKRPLRPPS</sequence>
<dbReference type="Proteomes" id="UP001066276">
    <property type="component" value="Chromosome 3_2"/>
</dbReference>
<protein>
    <recommendedName>
        <fullName evidence="5">Secreted protein</fullName>
    </recommendedName>
</protein>
<keyword evidence="4" id="KW-1185">Reference proteome</keyword>
<dbReference type="EMBL" id="JANPWB010000006">
    <property type="protein sequence ID" value="KAJ1181552.1"/>
    <property type="molecule type" value="Genomic_DNA"/>
</dbReference>
<reference evidence="3" key="1">
    <citation type="journal article" date="2022" name="bioRxiv">
        <title>Sequencing and chromosome-scale assembly of the giantPleurodeles waltlgenome.</title>
        <authorList>
            <person name="Brown T."/>
            <person name="Elewa A."/>
            <person name="Iarovenko S."/>
            <person name="Subramanian E."/>
            <person name="Araus A.J."/>
            <person name="Petzold A."/>
            <person name="Susuki M."/>
            <person name="Suzuki K.-i.T."/>
            <person name="Hayashi T."/>
            <person name="Toyoda A."/>
            <person name="Oliveira C."/>
            <person name="Osipova E."/>
            <person name="Leigh N.D."/>
            <person name="Simon A."/>
            <person name="Yun M.H."/>
        </authorList>
    </citation>
    <scope>NUCLEOTIDE SEQUENCE</scope>
    <source>
        <strain evidence="3">20211129_DDA</strain>
        <tissue evidence="3">Liver</tissue>
    </source>
</reference>
<accession>A0AAV7TXY8</accession>
<evidence type="ECO:0000256" key="2">
    <source>
        <dbReference type="SAM" id="SignalP"/>
    </source>
</evidence>
<dbReference type="AlphaFoldDB" id="A0AAV7TXY8"/>
<keyword evidence="2" id="KW-0732">Signal</keyword>
<organism evidence="3 4">
    <name type="scientific">Pleurodeles waltl</name>
    <name type="common">Iberian ribbed newt</name>
    <dbReference type="NCBI Taxonomy" id="8319"/>
    <lineage>
        <taxon>Eukaryota</taxon>
        <taxon>Metazoa</taxon>
        <taxon>Chordata</taxon>
        <taxon>Craniata</taxon>
        <taxon>Vertebrata</taxon>
        <taxon>Euteleostomi</taxon>
        <taxon>Amphibia</taxon>
        <taxon>Batrachia</taxon>
        <taxon>Caudata</taxon>
        <taxon>Salamandroidea</taxon>
        <taxon>Salamandridae</taxon>
        <taxon>Pleurodelinae</taxon>
        <taxon>Pleurodeles</taxon>
    </lineage>
</organism>
<evidence type="ECO:0008006" key="5">
    <source>
        <dbReference type="Google" id="ProtNLM"/>
    </source>
</evidence>